<keyword evidence="2" id="KW-1185">Reference proteome</keyword>
<accession>A0ABC8L786</accession>
<sequence>MAHEQVHPLKNFCQLKKPEGRERKIQSGAQRKEWEEWLIVFITPIVWPFPYGKK</sequence>
<dbReference type="EMBL" id="CAKOAT010450709">
    <property type="protein sequence ID" value="CAH8374557.1"/>
    <property type="molecule type" value="Genomic_DNA"/>
</dbReference>
<reference evidence="1 2" key="1">
    <citation type="submission" date="2022-03" db="EMBL/GenBank/DDBJ databases">
        <authorList>
            <person name="Macdonald S."/>
            <person name="Ahmed S."/>
            <person name="Newling K."/>
        </authorList>
    </citation>
    <scope>NUCLEOTIDE SEQUENCE [LARGE SCALE GENOMIC DNA]</scope>
</reference>
<dbReference type="Proteomes" id="UP001642260">
    <property type="component" value="Unassembled WGS sequence"/>
</dbReference>
<evidence type="ECO:0000313" key="1">
    <source>
        <dbReference type="EMBL" id="CAH8374557.1"/>
    </source>
</evidence>
<gene>
    <name evidence="1" type="ORF">ERUC_LOCUS32047</name>
</gene>
<comment type="caution">
    <text evidence="1">The sequence shown here is derived from an EMBL/GenBank/DDBJ whole genome shotgun (WGS) entry which is preliminary data.</text>
</comment>
<organism evidence="1 2">
    <name type="scientific">Eruca vesicaria subsp. sativa</name>
    <name type="common">Garden rocket</name>
    <name type="synonym">Eruca sativa</name>
    <dbReference type="NCBI Taxonomy" id="29727"/>
    <lineage>
        <taxon>Eukaryota</taxon>
        <taxon>Viridiplantae</taxon>
        <taxon>Streptophyta</taxon>
        <taxon>Embryophyta</taxon>
        <taxon>Tracheophyta</taxon>
        <taxon>Spermatophyta</taxon>
        <taxon>Magnoliopsida</taxon>
        <taxon>eudicotyledons</taxon>
        <taxon>Gunneridae</taxon>
        <taxon>Pentapetalae</taxon>
        <taxon>rosids</taxon>
        <taxon>malvids</taxon>
        <taxon>Brassicales</taxon>
        <taxon>Brassicaceae</taxon>
        <taxon>Brassiceae</taxon>
        <taxon>Eruca</taxon>
    </lineage>
</organism>
<dbReference type="AlphaFoldDB" id="A0ABC8L786"/>
<evidence type="ECO:0000313" key="2">
    <source>
        <dbReference type="Proteomes" id="UP001642260"/>
    </source>
</evidence>
<name>A0ABC8L786_ERUVS</name>
<protein>
    <submittedName>
        <fullName evidence="1">Uncharacterized protein</fullName>
    </submittedName>
</protein>
<proteinExistence type="predicted"/>